<feature type="region of interest" description="Disordered" evidence="1">
    <location>
        <begin position="298"/>
        <end position="348"/>
    </location>
</feature>
<dbReference type="PANTHER" id="PTHR46424">
    <property type="entry name" value="UBX DOMAIN-CONTAINING PROTEIN 4"/>
    <property type="match status" value="1"/>
</dbReference>
<dbReference type="EMBL" id="VUJU01001961">
    <property type="protein sequence ID" value="KAF0763124.1"/>
    <property type="molecule type" value="Genomic_DNA"/>
</dbReference>
<dbReference type="OrthoDB" id="2445133at2759"/>
<dbReference type="AlphaFoldDB" id="A0A6G0YY66"/>
<evidence type="ECO:0000313" key="3">
    <source>
        <dbReference type="Proteomes" id="UP000478052"/>
    </source>
</evidence>
<dbReference type="GO" id="GO:0036503">
    <property type="term" value="P:ERAD pathway"/>
    <property type="evidence" value="ECO:0007669"/>
    <property type="project" value="TreeGrafter"/>
</dbReference>
<dbReference type="Proteomes" id="UP000478052">
    <property type="component" value="Unassembled WGS sequence"/>
</dbReference>
<dbReference type="SUPFAM" id="SSF54236">
    <property type="entry name" value="Ubiquitin-like"/>
    <property type="match status" value="1"/>
</dbReference>
<dbReference type="PANTHER" id="PTHR46424:SF1">
    <property type="entry name" value="UBX DOMAIN-CONTAINING PROTEIN 4"/>
    <property type="match status" value="1"/>
</dbReference>
<organism evidence="2 3">
    <name type="scientific">Aphis craccivora</name>
    <name type="common">Cowpea aphid</name>
    <dbReference type="NCBI Taxonomy" id="307492"/>
    <lineage>
        <taxon>Eukaryota</taxon>
        <taxon>Metazoa</taxon>
        <taxon>Ecdysozoa</taxon>
        <taxon>Arthropoda</taxon>
        <taxon>Hexapoda</taxon>
        <taxon>Insecta</taxon>
        <taxon>Pterygota</taxon>
        <taxon>Neoptera</taxon>
        <taxon>Paraneoptera</taxon>
        <taxon>Hemiptera</taxon>
        <taxon>Sternorrhyncha</taxon>
        <taxon>Aphidomorpha</taxon>
        <taxon>Aphidoidea</taxon>
        <taxon>Aphididae</taxon>
        <taxon>Aphidini</taxon>
        <taxon>Aphis</taxon>
        <taxon>Aphis</taxon>
    </lineage>
</organism>
<reference evidence="2 3" key="1">
    <citation type="submission" date="2019-08" db="EMBL/GenBank/DDBJ databases">
        <title>Whole genome of Aphis craccivora.</title>
        <authorList>
            <person name="Voronova N.V."/>
            <person name="Shulinski R.S."/>
            <person name="Bandarenka Y.V."/>
            <person name="Zhorov D.G."/>
            <person name="Warner D."/>
        </authorList>
    </citation>
    <scope>NUCLEOTIDE SEQUENCE [LARGE SCALE GENOMIC DNA]</scope>
    <source>
        <strain evidence="2">180601</strain>
        <tissue evidence="2">Whole Body</tissue>
    </source>
</reference>
<feature type="compositionally biased region" description="Polar residues" evidence="1">
    <location>
        <begin position="338"/>
        <end position="348"/>
    </location>
</feature>
<evidence type="ECO:0000256" key="1">
    <source>
        <dbReference type="SAM" id="MobiDB-lite"/>
    </source>
</evidence>
<name>A0A6G0YY66_APHCR</name>
<dbReference type="Gene3D" id="3.10.20.90">
    <property type="entry name" value="Phosphatidylinositol 3-kinase Catalytic Subunit, Chain A, domain 1"/>
    <property type="match status" value="1"/>
</dbReference>
<gene>
    <name evidence="2" type="ORF">FWK35_00012339</name>
</gene>
<comment type="caution">
    <text evidence="2">The sequence shown here is derived from an EMBL/GenBank/DDBJ whole genome shotgun (WGS) entry which is preliminary data.</text>
</comment>
<dbReference type="Pfam" id="PF23187">
    <property type="entry name" value="UBX7_N"/>
    <property type="match status" value="1"/>
</dbReference>
<feature type="compositionally biased region" description="Basic residues" evidence="1">
    <location>
        <begin position="305"/>
        <end position="317"/>
    </location>
</feature>
<proteinExistence type="predicted"/>
<dbReference type="GO" id="GO:0005783">
    <property type="term" value="C:endoplasmic reticulum"/>
    <property type="evidence" value="ECO:0007669"/>
    <property type="project" value="TreeGrafter"/>
</dbReference>
<keyword evidence="3" id="KW-1185">Reference proteome</keyword>
<dbReference type="InterPro" id="IPR029071">
    <property type="entry name" value="Ubiquitin-like_domsf"/>
</dbReference>
<accession>A0A6G0YY66</accession>
<evidence type="ECO:0000313" key="2">
    <source>
        <dbReference type="EMBL" id="KAF0763124.1"/>
    </source>
</evidence>
<protein>
    <submittedName>
        <fullName evidence="2">UBX domain-containing protein 4-like</fullName>
    </submittedName>
</protein>
<sequence length="348" mass="40104">MSSLKWYEGDSKAALQQMIDRNCALLIYIGNGNDDLTKIFDDTNVIQLLNNELFLCYKMDPLSPSFKNFKAIFNNVNIPSIYLLEKNNSQQYIINKKQVLTNPNDIQLDLKHQLLNAIQCIIKDISDSINVDDNKQKYLQYLTDITNKLCVFDSPNINSGAEKVAEEIKKSNDTAKIKFKVPCKDITIIKEFQTSSLLKDIATYILNEVHLSGRRIKLIAHRQFTDEDFDQTLVALNLCPSSTIYVHMDMKQSNQWLYSILNYQSWLGNIVNFTIINPFNFIQDFLMSFVRPSPSVEAPRTINHQNKKKKKTVKKSTYKSVSNIHQLNTKNSDDDENNTYNGNSTQQM</sequence>